<dbReference type="RefSeq" id="WP_212965853.1">
    <property type="nucleotide sequence ID" value="NZ_BORB01000008.1"/>
</dbReference>
<evidence type="ECO:0000256" key="4">
    <source>
        <dbReference type="ARBA" id="ARBA00023139"/>
    </source>
</evidence>
<dbReference type="PANTHER" id="PTHR43649:SF33">
    <property type="entry name" value="POLYGALACTURONAN_RHAMNOGALACTURONAN-BINDING PROTEIN YTCQ"/>
    <property type="match status" value="1"/>
</dbReference>
<keyword evidence="5" id="KW-0449">Lipoprotein</keyword>
<keyword evidence="2" id="KW-0732">Signal</keyword>
<dbReference type="InterPro" id="IPR006059">
    <property type="entry name" value="SBP"/>
</dbReference>
<name>A0ABQ4KG70_9BACI</name>
<gene>
    <name evidence="6" type="primary">msmE</name>
    <name evidence="6" type="ORF">J8TS2_12860</name>
</gene>
<dbReference type="PROSITE" id="PS51257">
    <property type="entry name" value="PROKAR_LIPOPROTEIN"/>
    <property type="match status" value="1"/>
</dbReference>
<comment type="caution">
    <text evidence="6">The sequence shown here is derived from an EMBL/GenBank/DDBJ whole genome shotgun (WGS) entry which is preliminary data.</text>
</comment>
<keyword evidence="4" id="KW-0564">Palmitate</keyword>
<reference evidence="6 7" key="1">
    <citation type="submission" date="2021-03" db="EMBL/GenBank/DDBJ databases">
        <title>Antimicrobial resistance genes in bacteria isolated from Japanese honey, and their potential for conferring macrolide and lincosamide resistance in the American foulbrood pathogen Paenibacillus larvae.</title>
        <authorList>
            <person name="Okamoto M."/>
            <person name="Kumagai M."/>
            <person name="Kanamori H."/>
            <person name="Takamatsu D."/>
        </authorList>
    </citation>
    <scope>NUCLEOTIDE SEQUENCE [LARGE SCALE GENOMIC DNA]</scope>
    <source>
        <strain evidence="6 7">J8TS2</strain>
    </source>
</reference>
<evidence type="ECO:0000256" key="5">
    <source>
        <dbReference type="ARBA" id="ARBA00023288"/>
    </source>
</evidence>
<dbReference type="PANTHER" id="PTHR43649">
    <property type="entry name" value="ARABINOSE-BINDING PROTEIN-RELATED"/>
    <property type="match status" value="1"/>
</dbReference>
<keyword evidence="1" id="KW-1003">Cell membrane</keyword>
<accession>A0ABQ4KG70</accession>
<evidence type="ECO:0000256" key="3">
    <source>
        <dbReference type="ARBA" id="ARBA00023136"/>
    </source>
</evidence>
<dbReference type="InterPro" id="IPR050490">
    <property type="entry name" value="Bact_solute-bd_prot1"/>
</dbReference>
<dbReference type="Proteomes" id="UP000679950">
    <property type="component" value="Unassembled WGS sequence"/>
</dbReference>
<evidence type="ECO:0000313" key="6">
    <source>
        <dbReference type="EMBL" id="GIN56967.1"/>
    </source>
</evidence>
<dbReference type="SUPFAM" id="SSF53850">
    <property type="entry name" value="Periplasmic binding protein-like II"/>
    <property type="match status" value="1"/>
</dbReference>
<protein>
    <submittedName>
        <fullName evidence="6">Sugar ABC transporter substrate-binding protein</fullName>
    </submittedName>
</protein>
<keyword evidence="3" id="KW-0472">Membrane</keyword>
<organism evidence="6 7">
    <name type="scientific">Lederbergia ruris</name>
    <dbReference type="NCBI Taxonomy" id="217495"/>
    <lineage>
        <taxon>Bacteria</taxon>
        <taxon>Bacillati</taxon>
        <taxon>Bacillota</taxon>
        <taxon>Bacilli</taxon>
        <taxon>Bacillales</taxon>
        <taxon>Bacillaceae</taxon>
        <taxon>Lederbergia</taxon>
    </lineage>
</organism>
<dbReference type="Gene3D" id="3.40.190.10">
    <property type="entry name" value="Periplasmic binding protein-like II"/>
    <property type="match status" value="2"/>
</dbReference>
<dbReference type="Pfam" id="PF01547">
    <property type="entry name" value="SBP_bac_1"/>
    <property type="match status" value="1"/>
</dbReference>
<dbReference type="EMBL" id="BORB01000008">
    <property type="protein sequence ID" value="GIN56967.1"/>
    <property type="molecule type" value="Genomic_DNA"/>
</dbReference>
<proteinExistence type="predicted"/>
<evidence type="ECO:0000256" key="2">
    <source>
        <dbReference type="ARBA" id="ARBA00022729"/>
    </source>
</evidence>
<sequence length="410" mass="45475">MSKITKGVAALGLGVSLLLTGCGSNKDIDGAVTLEFFSNKSESIGIYKELIKEFESQNPDIKVELEAPPEAETVLKTKLVRGKIPDVMSLGGNATYGELAEAGIFHDFTNAEVLEDVQTSYLETLNLLVGSDVEGVYGVPYATNANTVIFNKQKVDELGIEIPETWDEFIEALEIAQEAGEIPINFTLQEAWTAMPLWNGLAGNLVATDFSEQKDAGQASFVEDYDEVADKALELLKYGRPDNFGIDYNDGNTAFAKGEGVFYLQGNWAIPDILTVNPDLEVGTFVLPASNIAEENDLVSGVDVVLTVDEESDHKEEALKFIEFLADHEIAQRYIEDQKAFSAFQGVLQEDPAFEWINKNFEEERLTSFPDHFYPAGMGEENLIQEFLIRQDKEQALKKLDAEWDKIINR</sequence>
<evidence type="ECO:0000313" key="7">
    <source>
        <dbReference type="Proteomes" id="UP000679950"/>
    </source>
</evidence>
<keyword evidence="7" id="KW-1185">Reference proteome</keyword>
<evidence type="ECO:0000256" key="1">
    <source>
        <dbReference type="ARBA" id="ARBA00022475"/>
    </source>
</evidence>